<reference evidence="2" key="1">
    <citation type="submission" date="2021-03" db="EMBL/GenBank/DDBJ databases">
        <title>Chromosome level genome of the anhydrobiotic midge Polypedilum vanderplanki.</title>
        <authorList>
            <person name="Yoshida Y."/>
            <person name="Kikawada T."/>
            <person name="Gusev O."/>
        </authorList>
    </citation>
    <scope>NUCLEOTIDE SEQUENCE</scope>
    <source>
        <strain evidence="2">NIAS01</strain>
        <tissue evidence="2">Whole body or cell culture</tissue>
    </source>
</reference>
<proteinExistence type="predicted"/>
<dbReference type="OrthoDB" id="6425771at2759"/>
<dbReference type="AlphaFoldDB" id="A0A9J6BYS4"/>
<feature type="region of interest" description="Disordered" evidence="1">
    <location>
        <begin position="91"/>
        <end position="122"/>
    </location>
</feature>
<feature type="compositionally biased region" description="Low complexity" evidence="1">
    <location>
        <begin position="91"/>
        <end position="107"/>
    </location>
</feature>
<keyword evidence="3" id="KW-1185">Reference proteome</keyword>
<dbReference type="Proteomes" id="UP001107558">
    <property type="component" value="Chromosome 2"/>
</dbReference>
<organism evidence="2 3">
    <name type="scientific">Polypedilum vanderplanki</name>
    <name type="common">Sleeping chironomid midge</name>
    <dbReference type="NCBI Taxonomy" id="319348"/>
    <lineage>
        <taxon>Eukaryota</taxon>
        <taxon>Metazoa</taxon>
        <taxon>Ecdysozoa</taxon>
        <taxon>Arthropoda</taxon>
        <taxon>Hexapoda</taxon>
        <taxon>Insecta</taxon>
        <taxon>Pterygota</taxon>
        <taxon>Neoptera</taxon>
        <taxon>Endopterygota</taxon>
        <taxon>Diptera</taxon>
        <taxon>Nematocera</taxon>
        <taxon>Chironomoidea</taxon>
        <taxon>Chironomidae</taxon>
        <taxon>Chironominae</taxon>
        <taxon>Polypedilum</taxon>
        <taxon>Polypedilum</taxon>
    </lineage>
</organism>
<feature type="region of interest" description="Disordered" evidence="1">
    <location>
        <begin position="38"/>
        <end position="57"/>
    </location>
</feature>
<dbReference type="EMBL" id="JADBJN010000002">
    <property type="protein sequence ID" value="KAG5674832.1"/>
    <property type="molecule type" value="Genomic_DNA"/>
</dbReference>
<feature type="compositionally biased region" description="Polar residues" evidence="1">
    <location>
        <begin position="39"/>
        <end position="50"/>
    </location>
</feature>
<name>A0A9J6BYS4_POLVA</name>
<evidence type="ECO:0000313" key="3">
    <source>
        <dbReference type="Proteomes" id="UP001107558"/>
    </source>
</evidence>
<evidence type="ECO:0000313" key="2">
    <source>
        <dbReference type="EMBL" id="KAG5674832.1"/>
    </source>
</evidence>
<sequence length="302" mass="33603">MYAAAGGASCRNARRRQAQQALKDKQAAQRAAKEKLAQSKANLVATPTKSKQFHQLPANYLRTPYGNMRKMSAGYTTSQGGSKLLLPINEQSAQHHSPSHQQLSSTHKQQHHQTHTPMHNREMRLDVGHKTLTKSATASFPLVSQASTPPGTPTAGIHLCPFHHPQQFKESQANLLSVQVPNEGGIIITPATPLPSPSPSDKRDQPVMISMNDLRESKAPPLVDDLPEFPLERACSVYRNRRLDAENPDDETQQQFYIMPNGHQTTEKDYCDAENRACICTCDRVEVNEKIKDSLYCVIHNN</sequence>
<evidence type="ECO:0000256" key="1">
    <source>
        <dbReference type="SAM" id="MobiDB-lite"/>
    </source>
</evidence>
<protein>
    <submittedName>
        <fullName evidence="2">Uncharacterized protein</fullName>
    </submittedName>
</protein>
<accession>A0A9J6BYS4</accession>
<comment type="caution">
    <text evidence="2">The sequence shown here is derived from an EMBL/GenBank/DDBJ whole genome shotgun (WGS) entry which is preliminary data.</text>
</comment>
<gene>
    <name evidence="2" type="ORF">PVAND_004777</name>
</gene>